<keyword evidence="2" id="KW-1185">Reference proteome</keyword>
<gene>
    <name evidence="1" type="ORF">SAMN05444349_1552</name>
</gene>
<protein>
    <recommendedName>
        <fullName evidence="3">DUF4329 domain-containing protein</fullName>
    </recommendedName>
</protein>
<reference evidence="1 2" key="1">
    <citation type="submission" date="2016-11" db="EMBL/GenBank/DDBJ databases">
        <authorList>
            <person name="Jaros S."/>
            <person name="Januszkiewicz K."/>
            <person name="Wedrychowicz H."/>
        </authorList>
    </citation>
    <scope>NUCLEOTIDE SEQUENCE [LARGE SCALE GENOMIC DNA]</scope>
    <source>
        <strain evidence="1 2">DSM 26883</strain>
    </source>
</reference>
<dbReference type="Proteomes" id="UP000184436">
    <property type="component" value="Unassembled WGS sequence"/>
</dbReference>
<evidence type="ECO:0000313" key="2">
    <source>
        <dbReference type="Proteomes" id="UP000184436"/>
    </source>
</evidence>
<dbReference type="AlphaFoldDB" id="A0A1M5G3J7"/>
<evidence type="ECO:0000313" key="1">
    <source>
        <dbReference type="EMBL" id="SHF98293.1"/>
    </source>
</evidence>
<sequence length="158" mass="18001">MKLKKVLTKEEYAKIRYKRREAACFIYYRPADGQYYIGKTKYGEPVSDDAQASVYLGSSLPVENGVPKDAICITTCHTHTPFLDGSFEQEREVGPSKGDYAYLSNGDESNYGIVLDYVGIFVQGRGYYIFPGHNVTDTPQMYIYYNNGRITDKYSFNN</sequence>
<name>A0A1M5G3J7_9BACE</name>
<evidence type="ECO:0008006" key="3">
    <source>
        <dbReference type="Google" id="ProtNLM"/>
    </source>
</evidence>
<organism evidence="1 2">
    <name type="scientific">Bacteroides faecichinchillae</name>
    <dbReference type="NCBI Taxonomy" id="871325"/>
    <lineage>
        <taxon>Bacteria</taxon>
        <taxon>Pseudomonadati</taxon>
        <taxon>Bacteroidota</taxon>
        <taxon>Bacteroidia</taxon>
        <taxon>Bacteroidales</taxon>
        <taxon>Bacteroidaceae</taxon>
        <taxon>Bacteroides</taxon>
    </lineage>
</organism>
<accession>A0A1M5G3J7</accession>
<dbReference type="EMBL" id="FQVD01000055">
    <property type="protein sequence ID" value="SHF98293.1"/>
    <property type="molecule type" value="Genomic_DNA"/>
</dbReference>
<proteinExistence type="predicted"/>